<gene>
    <name evidence="8" type="ORF">H0A36_09225</name>
</gene>
<dbReference type="GO" id="GO:0050660">
    <property type="term" value="F:flavin adenine dinucleotide binding"/>
    <property type="evidence" value="ECO:0007669"/>
    <property type="project" value="InterPro"/>
</dbReference>
<keyword evidence="2" id="KW-0285">Flavoprotein</keyword>
<keyword evidence="4" id="KW-0560">Oxidoreductase</keyword>
<dbReference type="Gene3D" id="3.50.50.60">
    <property type="entry name" value="FAD/NAD(P)-binding domain"/>
    <property type="match status" value="2"/>
</dbReference>
<dbReference type="InterPro" id="IPR000172">
    <property type="entry name" value="GMC_OxRdtase_N"/>
</dbReference>
<comment type="similarity">
    <text evidence="1">Belongs to the GMC oxidoreductase family.</text>
</comment>
<dbReference type="Pfam" id="PF05199">
    <property type="entry name" value="GMC_oxred_C"/>
    <property type="match status" value="1"/>
</dbReference>
<reference evidence="8 9" key="1">
    <citation type="submission" date="2020-07" db="EMBL/GenBank/DDBJ databases">
        <title>Endozoicomonas sp. nov., isolated from sediment.</title>
        <authorList>
            <person name="Gu T."/>
        </authorList>
    </citation>
    <scope>NUCLEOTIDE SEQUENCE [LARGE SCALE GENOMIC DNA]</scope>
    <source>
        <strain evidence="8 9">SM1973</strain>
    </source>
</reference>
<dbReference type="PANTHER" id="PTHR46056:SF12">
    <property type="entry name" value="LONG-CHAIN-ALCOHOL OXIDASE"/>
    <property type="match status" value="1"/>
</dbReference>
<dbReference type="Proteomes" id="UP000569732">
    <property type="component" value="Unassembled WGS sequence"/>
</dbReference>
<sequence length="482" mass="53414">MNQLYDFAIIGTGAAGSVLSYFLSQSGASVCLLEAGKNIPAGQYPTNELHANSRLFWQGGMELNHQANLLFLRGKVVGGGTVVNQCLLDRFDQIAIDNFKQHSGISWFNSQELNQHYCQIEQHLRLEVIPKQYWNGNAHLYAKGFESNQLKYAPLRRGQNQCHNHKANDCIVCLGGCNRQSKQSMTVTFLPKALQQNVHLIDQAQVQQIIYGKPQVVVYGTKNNHPLQVRAKRVIVAAGAIGSTELLLKSGFGQSLPALGKGFFCHPQHMVFADMPEPVDAHKGAFQALKSADPRFRQQGFKLENVFGGPIATAMMKSGYGISHHQFMQRYRHLACIEVAIQDENAGQIKLTRKGQLRIHKVLSDLDQQKVNAGIEQIYNIFSSLRPNVIYKPHMPIGLHLMGGCTIGIDPNQAVINENFQLFGYDNIHVVDSSIFPCAPGINPSLSVMALAHKASQVILDLAGYQPVTTHSKQPTWLEEAL</sequence>
<dbReference type="RefSeq" id="WP_180568222.1">
    <property type="nucleotide sequence ID" value="NZ_JACCKB010000011.1"/>
</dbReference>
<accession>A0A853I7Z2</accession>
<evidence type="ECO:0000256" key="2">
    <source>
        <dbReference type="ARBA" id="ARBA00022630"/>
    </source>
</evidence>
<protein>
    <submittedName>
        <fullName evidence="8">GMC family oxidoreductase</fullName>
    </submittedName>
</protein>
<dbReference type="AlphaFoldDB" id="A0A853I7Z2"/>
<feature type="binding site" evidence="5">
    <location>
        <position position="206"/>
    </location>
    <ligand>
        <name>FAD</name>
        <dbReference type="ChEBI" id="CHEBI:57692"/>
    </ligand>
</feature>
<proteinExistence type="inferred from homology"/>
<evidence type="ECO:0000259" key="7">
    <source>
        <dbReference type="Pfam" id="PF05199"/>
    </source>
</evidence>
<dbReference type="InterPro" id="IPR036188">
    <property type="entry name" value="FAD/NAD-bd_sf"/>
</dbReference>
<dbReference type="InterPro" id="IPR007867">
    <property type="entry name" value="GMC_OxRtase_C"/>
</dbReference>
<evidence type="ECO:0000256" key="5">
    <source>
        <dbReference type="PIRSR" id="PIRSR000137-2"/>
    </source>
</evidence>
<comment type="caution">
    <text evidence="8">The sequence shown here is derived from an EMBL/GenBank/DDBJ whole genome shotgun (WGS) entry which is preliminary data.</text>
</comment>
<feature type="binding site" evidence="5">
    <location>
        <position position="76"/>
    </location>
    <ligand>
        <name>FAD</name>
        <dbReference type="ChEBI" id="CHEBI:57692"/>
    </ligand>
</feature>
<comment type="cofactor">
    <cofactor evidence="5">
        <name>FAD</name>
        <dbReference type="ChEBI" id="CHEBI:57692"/>
    </cofactor>
</comment>
<keyword evidence="9" id="KW-1185">Reference proteome</keyword>
<keyword evidence="3 5" id="KW-0274">FAD</keyword>
<evidence type="ECO:0000256" key="3">
    <source>
        <dbReference type="ARBA" id="ARBA00022827"/>
    </source>
</evidence>
<evidence type="ECO:0000256" key="4">
    <source>
        <dbReference type="ARBA" id="ARBA00023002"/>
    </source>
</evidence>
<feature type="domain" description="Glucose-methanol-choline oxidoreductase N-terminal" evidence="6">
    <location>
        <begin position="54"/>
        <end position="267"/>
    </location>
</feature>
<evidence type="ECO:0000313" key="9">
    <source>
        <dbReference type="Proteomes" id="UP000569732"/>
    </source>
</evidence>
<dbReference type="SUPFAM" id="SSF51905">
    <property type="entry name" value="FAD/NAD(P)-binding domain"/>
    <property type="match status" value="1"/>
</dbReference>
<evidence type="ECO:0000256" key="1">
    <source>
        <dbReference type="ARBA" id="ARBA00010790"/>
    </source>
</evidence>
<dbReference type="Pfam" id="PF00732">
    <property type="entry name" value="GMC_oxred_N"/>
    <property type="match status" value="1"/>
</dbReference>
<dbReference type="InterPro" id="IPR012132">
    <property type="entry name" value="GMC_OxRdtase"/>
</dbReference>
<name>A0A853I7Z2_9GAMM</name>
<dbReference type="EMBL" id="JACCKB010000011">
    <property type="protein sequence ID" value="NYZ66194.1"/>
    <property type="molecule type" value="Genomic_DNA"/>
</dbReference>
<organism evidence="8 9">
    <name type="scientific">Spartinivicinus marinus</name>
    <dbReference type="NCBI Taxonomy" id="2994442"/>
    <lineage>
        <taxon>Bacteria</taxon>
        <taxon>Pseudomonadati</taxon>
        <taxon>Pseudomonadota</taxon>
        <taxon>Gammaproteobacteria</taxon>
        <taxon>Oceanospirillales</taxon>
        <taxon>Zooshikellaceae</taxon>
        <taxon>Spartinivicinus</taxon>
    </lineage>
</organism>
<dbReference type="GO" id="GO:0016614">
    <property type="term" value="F:oxidoreductase activity, acting on CH-OH group of donors"/>
    <property type="evidence" value="ECO:0007669"/>
    <property type="project" value="InterPro"/>
</dbReference>
<dbReference type="PANTHER" id="PTHR46056">
    <property type="entry name" value="LONG-CHAIN-ALCOHOL OXIDASE"/>
    <property type="match status" value="1"/>
</dbReference>
<evidence type="ECO:0000259" key="6">
    <source>
        <dbReference type="Pfam" id="PF00732"/>
    </source>
</evidence>
<evidence type="ECO:0000313" key="8">
    <source>
        <dbReference type="EMBL" id="NYZ66194.1"/>
    </source>
</evidence>
<dbReference type="PIRSF" id="PIRSF000137">
    <property type="entry name" value="Alcohol_oxidase"/>
    <property type="match status" value="1"/>
</dbReference>
<feature type="domain" description="Glucose-methanol-choline oxidoreductase C-terminal" evidence="7">
    <location>
        <begin position="398"/>
        <end position="452"/>
    </location>
</feature>